<dbReference type="AlphaFoldDB" id="A0A090WL46"/>
<gene>
    <name evidence="1" type="ORF">JCM19274_5429</name>
</gene>
<evidence type="ECO:0000313" key="1">
    <source>
        <dbReference type="EMBL" id="GAL77716.1"/>
    </source>
</evidence>
<evidence type="ECO:0000313" key="2">
    <source>
        <dbReference type="Proteomes" id="UP000029643"/>
    </source>
</evidence>
<sequence length="72" mass="8261">MKFGSVTNPDTIDFTLPQDHIDTKRILNTVKDGNMPDIYVGCAKWNREILRGGFILVVQKMNLNIMLRNLIL</sequence>
<protein>
    <submittedName>
        <fullName evidence="1">Uncharacterized conserved protein</fullName>
    </submittedName>
</protein>
<proteinExistence type="predicted"/>
<comment type="caution">
    <text evidence="1">The sequence shown here is derived from an EMBL/GenBank/DDBJ whole genome shotgun (WGS) entry which is preliminary data.</text>
</comment>
<reference evidence="1 2" key="1">
    <citation type="journal article" date="2014" name="Genome Announc.">
        <title>Draft Genome Sequences of Marine Flavobacterium Algibacter lectus Strains SS8 and NR4.</title>
        <authorList>
            <person name="Takatani N."/>
            <person name="Nakanishi M."/>
            <person name="Meirelles P."/>
            <person name="Mino S."/>
            <person name="Suda W."/>
            <person name="Oshima K."/>
            <person name="Hattori M."/>
            <person name="Ohkuma M."/>
            <person name="Hosokawa M."/>
            <person name="Miyashita K."/>
            <person name="Thompson F.L."/>
            <person name="Niwa A."/>
            <person name="Sawabe T."/>
            <person name="Sawabe T."/>
        </authorList>
    </citation>
    <scope>NUCLEOTIDE SEQUENCE [LARGE SCALE GENOMIC DNA]</scope>
    <source>
        <strain evidence="2">JCM19274</strain>
    </source>
</reference>
<dbReference type="EMBL" id="BBNU01000001">
    <property type="protein sequence ID" value="GAL77716.1"/>
    <property type="molecule type" value="Genomic_DNA"/>
</dbReference>
<organism evidence="1 2">
    <name type="scientific">Algibacter lectus</name>
    <dbReference type="NCBI Taxonomy" id="221126"/>
    <lineage>
        <taxon>Bacteria</taxon>
        <taxon>Pseudomonadati</taxon>
        <taxon>Bacteroidota</taxon>
        <taxon>Flavobacteriia</taxon>
        <taxon>Flavobacteriales</taxon>
        <taxon>Flavobacteriaceae</taxon>
        <taxon>Algibacter</taxon>
    </lineage>
</organism>
<dbReference type="Proteomes" id="UP000029643">
    <property type="component" value="Unassembled WGS sequence"/>
</dbReference>
<accession>A0A090WL46</accession>
<name>A0A090WL46_9FLAO</name>